<reference evidence="19" key="4">
    <citation type="journal article" date="2015" name="G3 (Bethesda)">
        <title>Genome sequences of three phytopathogenic species of the Magnaporthaceae family of fungi.</title>
        <authorList>
            <person name="Okagaki L.H."/>
            <person name="Nunes C.C."/>
            <person name="Sailsbery J."/>
            <person name="Clay B."/>
            <person name="Brown D."/>
            <person name="John T."/>
            <person name="Oh Y."/>
            <person name="Young N."/>
            <person name="Fitzgerald M."/>
            <person name="Haas B.J."/>
            <person name="Zeng Q."/>
            <person name="Young S."/>
            <person name="Adiconis X."/>
            <person name="Fan L."/>
            <person name="Levin J.Z."/>
            <person name="Mitchell T.K."/>
            <person name="Okubara P.A."/>
            <person name="Farman M.L."/>
            <person name="Kohn L.M."/>
            <person name="Birren B."/>
            <person name="Ma L.-J."/>
            <person name="Dean R.A."/>
        </authorList>
    </citation>
    <scope>NUCLEOTIDE SEQUENCE</scope>
    <source>
        <strain evidence="19">ATCC 64411 / 73-15</strain>
    </source>
</reference>
<feature type="transmembrane region" description="Helical" evidence="15">
    <location>
        <begin position="301"/>
        <end position="322"/>
    </location>
</feature>
<evidence type="ECO:0000313" key="18">
    <source>
        <dbReference type="EMBL" id="KLU85909.1"/>
    </source>
</evidence>
<keyword evidence="7 15" id="KW-0812">Transmembrane</keyword>
<feature type="domain" description="CFEM" evidence="17">
    <location>
        <begin position="29"/>
        <end position="102"/>
    </location>
</feature>
<feature type="compositionally biased region" description="Polar residues" evidence="14">
    <location>
        <begin position="677"/>
        <end position="686"/>
    </location>
</feature>
<name>A0A0C4DY19_MAGP6</name>
<evidence type="ECO:0000313" key="19">
    <source>
        <dbReference type="EnsemblFungi" id="MAPG_04928T0"/>
    </source>
</evidence>
<organism evidence="19 20">
    <name type="scientific">Magnaporthiopsis poae (strain ATCC 64411 / 73-15)</name>
    <name type="common">Kentucky bluegrass fungus</name>
    <name type="synonym">Magnaporthe poae</name>
    <dbReference type="NCBI Taxonomy" id="644358"/>
    <lineage>
        <taxon>Eukaryota</taxon>
        <taxon>Fungi</taxon>
        <taxon>Dikarya</taxon>
        <taxon>Ascomycota</taxon>
        <taxon>Pezizomycotina</taxon>
        <taxon>Sordariomycetes</taxon>
        <taxon>Sordariomycetidae</taxon>
        <taxon>Magnaporthales</taxon>
        <taxon>Magnaporthaceae</taxon>
        <taxon>Magnaporthiopsis</taxon>
    </lineage>
</organism>
<feature type="region of interest" description="Disordered" evidence="14">
    <location>
        <begin position="664"/>
        <end position="689"/>
    </location>
</feature>
<evidence type="ECO:0000256" key="1">
    <source>
        <dbReference type="ARBA" id="ARBA00004141"/>
    </source>
</evidence>
<evidence type="ECO:0000256" key="4">
    <source>
        <dbReference type="ARBA" id="ARBA00010031"/>
    </source>
</evidence>
<dbReference type="Pfam" id="PF20684">
    <property type="entry name" value="Fung_rhodopsin"/>
    <property type="match status" value="1"/>
</dbReference>
<dbReference type="InterPro" id="IPR052337">
    <property type="entry name" value="SAT4-like"/>
</dbReference>
<feature type="transmembrane region" description="Helical" evidence="15">
    <location>
        <begin position="196"/>
        <end position="216"/>
    </location>
</feature>
<feature type="transmembrane region" description="Helical" evidence="15">
    <location>
        <begin position="228"/>
        <end position="248"/>
    </location>
</feature>
<proteinExistence type="inferred from homology"/>
<keyword evidence="8 16" id="KW-0732">Signal</keyword>
<gene>
    <name evidence="18" type="ORF">MAPG_04928</name>
</gene>
<feature type="compositionally biased region" description="Basic and acidic residues" evidence="14">
    <location>
        <begin position="434"/>
        <end position="449"/>
    </location>
</feature>
<comment type="subcellular location">
    <subcellularLocation>
        <location evidence="2">Membrane</location>
        <topology evidence="2">Lipid-anchor</topology>
        <topology evidence="2">GPI-anchor</topology>
    </subcellularLocation>
    <subcellularLocation>
        <location evidence="1">Membrane</location>
        <topology evidence="1">Multi-pass membrane protein</topology>
    </subcellularLocation>
    <subcellularLocation>
        <location evidence="3">Secreted</location>
    </subcellularLocation>
</comment>
<feature type="transmembrane region" description="Helical" evidence="15">
    <location>
        <begin position="111"/>
        <end position="134"/>
    </location>
</feature>
<reference evidence="19" key="5">
    <citation type="submission" date="2015-06" db="UniProtKB">
        <authorList>
            <consortium name="EnsemblFungi"/>
        </authorList>
    </citation>
    <scope>IDENTIFICATION</scope>
    <source>
        <strain evidence="19">ATCC 64411</strain>
    </source>
</reference>
<dbReference type="Pfam" id="PF05730">
    <property type="entry name" value="CFEM"/>
    <property type="match status" value="1"/>
</dbReference>
<keyword evidence="12" id="KW-0449">Lipoprotein</keyword>
<evidence type="ECO:0000256" key="13">
    <source>
        <dbReference type="ARBA" id="ARBA00038359"/>
    </source>
</evidence>
<feature type="transmembrane region" description="Helical" evidence="15">
    <location>
        <begin position="268"/>
        <end position="289"/>
    </location>
</feature>
<evidence type="ECO:0000256" key="12">
    <source>
        <dbReference type="ARBA" id="ARBA00023288"/>
    </source>
</evidence>
<dbReference type="EMBL" id="GL876969">
    <property type="protein sequence ID" value="KLU85909.1"/>
    <property type="molecule type" value="Genomic_DNA"/>
</dbReference>
<evidence type="ECO:0000256" key="8">
    <source>
        <dbReference type="ARBA" id="ARBA00022729"/>
    </source>
</evidence>
<accession>A0A0C4DY19</accession>
<comment type="similarity">
    <text evidence="13">Belongs to the SAT4 family.</text>
</comment>
<evidence type="ECO:0000256" key="7">
    <source>
        <dbReference type="ARBA" id="ARBA00022692"/>
    </source>
</evidence>
<dbReference type="Proteomes" id="UP000011715">
    <property type="component" value="Unassembled WGS sequence"/>
</dbReference>
<evidence type="ECO:0000256" key="16">
    <source>
        <dbReference type="SAM" id="SignalP"/>
    </source>
</evidence>
<reference evidence="18" key="3">
    <citation type="submission" date="2011-03" db="EMBL/GenBank/DDBJ databases">
        <title>Annotation of Magnaporthe poae ATCC 64411.</title>
        <authorList>
            <person name="Ma L.-J."/>
            <person name="Dead R."/>
            <person name="Young S.K."/>
            <person name="Zeng Q."/>
            <person name="Gargeya S."/>
            <person name="Fitzgerald M."/>
            <person name="Haas B."/>
            <person name="Abouelleil A."/>
            <person name="Alvarado L."/>
            <person name="Arachchi H.M."/>
            <person name="Berlin A."/>
            <person name="Brown A."/>
            <person name="Chapman S.B."/>
            <person name="Chen Z."/>
            <person name="Dunbar C."/>
            <person name="Freedman E."/>
            <person name="Gearin G."/>
            <person name="Gellesch M."/>
            <person name="Goldberg J."/>
            <person name="Griggs A."/>
            <person name="Gujja S."/>
            <person name="Heiman D."/>
            <person name="Howarth C."/>
            <person name="Larson L."/>
            <person name="Lui A."/>
            <person name="MacDonald P.J.P."/>
            <person name="Mehta T."/>
            <person name="Montmayeur A."/>
            <person name="Murphy C."/>
            <person name="Neiman D."/>
            <person name="Pearson M."/>
            <person name="Priest M."/>
            <person name="Roberts A."/>
            <person name="Saif S."/>
            <person name="Shea T."/>
            <person name="Shenoy N."/>
            <person name="Sisk P."/>
            <person name="Stolte C."/>
            <person name="Sykes S."/>
            <person name="Yandava C."/>
            <person name="Wortman J."/>
            <person name="Nusbaum C."/>
            <person name="Birren B."/>
        </authorList>
    </citation>
    <scope>NUCLEOTIDE SEQUENCE</scope>
    <source>
        <strain evidence="18">ATCC 64411</strain>
    </source>
</reference>
<keyword evidence="11" id="KW-1015">Disulfide bond</keyword>
<keyword evidence="6" id="KW-0336">GPI-anchor</keyword>
<dbReference type="InterPro" id="IPR008427">
    <property type="entry name" value="Extracellular_membr_CFEM_dom"/>
</dbReference>
<evidence type="ECO:0000256" key="6">
    <source>
        <dbReference type="ARBA" id="ARBA00022622"/>
    </source>
</evidence>
<dbReference type="SMART" id="SM00747">
    <property type="entry name" value="CFEM"/>
    <property type="match status" value="1"/>
</dbReference>
<dbReference type="VEuPathDB" id="FungiDB:MAPG_04928"/>
<evidence type="ECO:0000256" key="5">
    <source>
        <dbReference type="ARBA" id="ARBA00022525"/>
    </source>
</evidence>
<reference evidence="20" key="2">
    <citation type="submission" date="2010-05" db="EMBL/GenBank/DDBJ databases">
        <title>The genome sequence of Magnaporthe poae strain ATCC 64411.</title>
        <authorList>
            <person name="Ma L.-J."/>
            <person name="Dead R."/>
            <person name="Young S."/>
            <person name="Zeng Q."/>
            <person name="Koehrsen M."/>
            <person name="Alvarado L."/>
            <person name="Berlin A."/>
            <person name="Chapman S.B."/>
            <person name="Chen Z."/>
            <person name="Freedman E."/>
            <person name="Gellesch M."/>
            <person name="Goldberg J."/>
            <person name="Griggs A."/>
            <person name="Gujja S."/>
            <person name="Heilman E.R."/>
            <person name="Heiman D."/>
            <person name="Hepburn T."/>
            <person name="Howarth C."/>
            <person name="Jen D."/>
            <person name="Larson L."/>
            <person name="Mehta T."/>
            <person name="Neiman D."/>
            <person name="Pearson M."/>
            <person name="Roberts A."/>
            <person name="Saif S."/>
            <person name="Shea T."/>
            <person name="Shenoy N."/>
            <person name="Sisk P."/>
            <person name="Stolte C."/>
            <person name="Sykes S."/>
            <person name="Walk T."/>
            <person name="White J."/>
            <person name="Yandava C."/>
            <person name="Haas B."/>
            <person name="Nusbaum C."/>
            <person name="Birren B."/>
        </authorList>
    </citation>
    <scope>NUCLEOTIDE SEQUENCE [LARGE SCALE GENOMIC DNA]</scope>
    <source>
        <strain evidence="20">ATCC 64411 / 73-15</strain>
    </source>
</reference>
<evidence type="ECO:0000256" key="2">
    <source>
        <dbReference type="ARBA" id="ARBA00004589"/>
    </source>
</evidence>
<keyword evidence="5" id="KW-0964">Secreted</keyword>
<keyword evidence="20" id="KW-1185">Reference proteome</keyword>
<feature type="transmembrane region" description="Helical" evidence="15">
    <location>
        <begin position="146"/>
        <end position="164"/>
    </location>
</feature>
<evidence type="ECO:0000256" key="3">
    <source>
        <dbReference type="ARBA" id="ARBA00004613"/>
    </source>
</evidence>
<dbReference type="GO" id="GO:0005576">
    <property type="term" value="C:extracellular region"/>
    <property type="evidence" value="ECO:0007669"/>
    <property type="project" value="UniProtKB-SubCell"/>
</dbReference>
<evidence type="ECO:0000256" key="9">
    <source>
        <dbReference type="ARBA" id="ARBA00022989"/>
    </source>
</evidence>
<dbReference type="OrthoDB" id="5329176at2759"/>
<feature type="region of interest" description="Disordered" evidence="14">
    <location>
        <begin position="425"/>
        <end position="451"/>
    </location>
</feature>
<evidence type="ECO:0000313" key="20">
    <source>
        <dbReference type="Proteomes" id="UP000011715"/>
    </source>
</evidence>
<evidence type="ECO:0000256" key="11">
    <source>
        <dbReference type="ARBA" id="ARBA00023157"/>
    </source>
</evidence>
<feature type="chain" id="PRO_5009385477" description="CFEM domain-containing protein" evidence="16">
    <location>
        <begin position="21"/>
        <end position="710"/>
    </location>
</feature>
<dbReference type="EnsemblFungi" id="MAPG_04928T0">
    <property type="protein sequence ID" value="MAPG_04928T0"/>
    <property type="gene ID" value="MAPG_04928"/>
</dbReference>
<evidence type="ECO:0000256" key="14">
    <source>
        <dbReference type="SAM" id="MobiDB-lite"/>
    </source>
</evidence>
<comment type="similarity">
    <text evidence="4">Belongs to the RBT5 family.</text>
</comment>
<dbReference type="PANTHER" id="PTHR33048:SF47">
    <property type="entry name" value="INTEGRAL MEMBRANE PROTEIN-RELATED"/>
    <property type="match status" value="1"/>
</dbReference>
<feature type="signal peptide" evidence="16">
    <location>
        <begin position="1"/>
        <end position="20"/>
    </location>
</feature>
<dbReference type="PANTHER" id="PTHR33048">
    <property type="entry name" value="PTH11-LIKE INTEGRAL MEMBRANE PROTEIN (AFU_ORTHOLOGUE AFUA_5G11245)"/>
    <property type="match status" value="1"/>
</dbReference>
<dbReference type="STRING" id="644358.A0A0C4DY19"/>
<dbReference type="GO" id="GO:0098552">
    <property type="term" value="C:side of membrane"/>
    <property type="evidence" value="ECO:0007669"/>
    <property type="project" value="UniProtKB-KW"/>
</dbReference>
<evidence type="ECO:0000256" key="10">
    <source>
        <dbReference type="ARBA" id="ARBA00023136"/>
    </source>
</evidence>
<keyword evidence="9 15" id="KW-1133">Transmembrane helix</keyword>
<keyword evidence="10 15" id="KW-0472">Membrane</keyword>
<dbReference type="eggNOG" id="ENOG502SN7T">
    <property type="taxonomic scope" value="Eukaryota"/>
</dbReference>
<dbReference type="OMA" id="TANICVQ"/>
<dbReference type="AlphaFoldDB" id="A0A0C4DY19"/>
<reference evidence="18" key="1">
    <citation type="submission" date="2010-05" db="EMBL/GenBank/DDBJ databases">
        <title>The Genome Sequence of Magnaporthe poae strain ATCC 64411.</title>
        <authorList>
            <consortium name="The Broad Institute Genome Sequencing Platform"/>
            <consortium name="Broad Institute Genome Sequencing Center for Infectious Disease"/>
            <person name="Ma L.-J."/>
            <person name="Dead R."/>
            <person name="Young S."/>
            <person name="Zeng Q."/>
            <person name="Koehrsen M."/>
            <person name="Alvarado L."/>
            <person name="Berlin A."/>
            <person name="Chapman S.B."/>
            <person name="Chen Z."/>
            <person name="Freedman E."/>
            <person name="Gellesch M."/>
            <person name="Goldberg J."/>
            <person name="Griggs A."/>
            <person name="Gujja S."/>
            <person name="Heilman E.R."/>
            <person name="Heiman D."/>
            <person name="Hepburn T."/>
            <person name="Howarth C."/>
            <person name="Jen D."/>
            <person name="Larson L."/>
            <person name="Mehta T."/>
            <person name="Neiman D."/>
            <person name="Pearson M."/>
            <person name="Roberts A."/>
            <person name="Saif S."/>
            <person name="Shea T."/>
            <person name="Shenoy N."/>
            <person name="Sisk P."/>
            <person name="Stolte C."/>
            <person name="Sykes S."/>
            <person name="Walk T."/>
            <person name="White J."/>
            <person name="Yandava C."/>
            <person name="Haas B."/>
            <person name="Nusbaum C."/>
            <person name="Birren B."/>
        </authorList>
    </citation>
    <scope>NUCLEOTIDE SEQUENCE</scope>
    <source>
        <strain evidence="18">ATCC 64411</strain>
    </source>
</reference>
<keyword evidence="6" id="KW-0325">Glycoprotein</keyword>
<protein>
    <recommendedName>
        <fullName evidence="17">CFEM domain-containing protein</fullName>
    </recommendedName>
</protein>
<evidence type="ECO:0000259" key="17">
    <source>
        <dbReference type="SMART" id="SM00747"/>
    </source>
</evidence>
<evidence type="ECO:0000256" key="15">
    <source>
        <dbReference type="SAM" id="Phobius"/>
    </source>
</evidence>
<sequence>MVAALRFLGLVSCLVRIVSAGSPDYLTDMVNRAPKCSMPCMIEAVAANGCNRELADQVRLADCVCSSKNTEALSTANICVQKRCKWDDALAAMNATLGTLCHDRYKESRGYLIRIVAIIALTLTIPVVTLRILSRLYCSGRLWCDDYTSIAATMVLITMLTLQFRSADLGFGRHSWFVDTDVAYDLLRYYWAGQQLYIVVQVFAKISILILYMRLFQAVWFQWAVKGGIVFMMLHGVVFTFLIIFQCLPISGSWDPLVQAKCLDFRAITYAGAALSVAEDFVLVLMPIPEMRTMKLNWRKAIGLSFMFGFGLLATATSILRMRYLIQLWDTYDPGWDRVDPILWSVMEQFSAIICGSLPSCRAIVIAMMPKIRARFLGPNGGLNTDILRSRPGVFRLAPQEKKGGGFFNARRGADLAEHQFRVAHGPEPGLPVVEERKPAGRGAPRDPYADLYDLDDETTMDCGGGEACDDATCPCALSPGLCRTSTRRTSIGAQPNDPGMVAVQIRSPHEVLSLTKRGSSAIRPVSMMTMTAPSIAGSSIDSHSIEFFDAEKYAGLRPPPGWPLVPAAEARVSRAPRPEDPNMVSYRIRSPEEVVELSRRLPSIRPYSLAPTTYLGDSDGSSIGRAVSCGTWSIMGAAREENGGSCTPSLAVPDEYELTRIYTSSSDEADPDERQPQTPSISTMAETPRIVVEAAETLSRLSSATDGGV</sequence>
<dbReference type="InterPro" id="IPR049326">
    <property type="entry name" value="Rhodopsin_dom_fungi"/>
</dbReference>
<dbReference type="EMBL" id="ADBL01001152">
    <property type="status" value="NOT_ANNOTATED_CDS"/>
    <property type="molecule type" value="Genomic_DNA"/>
</dbReference>